<keyword evidence="2" id="KW-1185">Reference proteome</keyword>
<gene>
    <name evidence="1" type="ORF">MPLG2_0107</name>
</gene>
<name>A0A2N9JBJ3_9ACTN</name>
<reference evidence="1 2" key="1">
    <citation type="submission" date="2018-02" db="EMBL/GenBank/DDBJ databases">
        <authorList>
            <person name="Cohen D.B."/>
            <person name="Kent A.D."/>
        </authorList>
    </citation>
    <scope>NUCLEOTIDE SEQUENCE [LARGE SCALE GENOMIC DNA]</scope>
    <source>
        <strain evidence="1">1</strain>
    </source>
</reference>
<dbReference type="KEGG" id="mgg:MPLG2_0107"/>
<dbReference type="EMBL" id="LT985188">
    <property type="protein sequence ID" value="SPD85143.1"/>
    <property type="molecule type" value="Genomic_DNA"/>
</dbReference>
<dbReference type="AlphaFoldDB" id="A0A2N9JBJ3"/>
<proteinExistence type="predicted"/>
<evidence type="ECO:0000313" key="2">
    <source>
        <dbReference type="Proteomes" id="UP000238164"/>
    </source>
</evidence>
<organism evidence="1 2">
    <name type="scientific">Micropruina glycogenica</name>
    <dbReference type="NCBI Taxonomy" id="75385"/>
    <lineage>
        <taxon>Bacteria</taxon>
        <taxon>Bacillati</taxon>
        <taxon>Actinomycetota</taxon>
        <taxon>Actinomycetes</taxon>
        <taxon>Propionibacteriales</taxon>
        <taxon>Nocardioidaceae</taxon>
        <taxon>Micropruina</taxon>
    </lineage>
</organism>
<sequence length="21" mass="2411">MDQGRAILHLPPIWMWNSGST</sequence>
<protein>
    <submittedName>
        <fullName evidence="1">Uncharacterized protein</fullName>
    </submittedName>
</protein>
<evidence type="ECO:0000313" key="1">
    <source>
        <dbReference type="EMBL" id="SPD85143.1"/>
    </source>
</evidence>
<accession>A0A2N9JBJ3</accession>
<dbReference type="Proteomes" id="UP000238164">
    <property type="component" value="Chromosome 1"/>
</dbReference>